<evidence type="ECO:0000313" key="2">
    <source>
        <dbReference type="EMBL" id="MFD1399354.1"/>
    </source>
</evidence>
<proteinExistence type="predicted"/>
<organism evidence="2 3">
    <name type="scientific">Lacticaseibacillus suilingensis</name>
    <dbReference type="NCBI Taxonomy" id="2799577"/>
    <lineage>
        <taxon>Bacteria</taxon>
        <taxon>Bacillati</taxon>
        <taxon>Bacillota</taxon>
        <taxon>Bacilli</taxon>
        <taxon>Lactobacillales</taxon>
        <taxon>Lactobacillaceae</taxon>
        <taxon>Lacticaseibacillus</taxon>
    </lineage>
</organism>
<accession>A0ABW4BGH9</accession>
<keyword evidence="1" id="KW-0472">Membrane</keyword>
<dbReference type="Proteomes" id="UP001597199">
    <property type="component" value="Unassembled WGS sequence"/>
</dbReference>
<keyword evidence="3" id="KW-1185">Reference proteome</keyword>
<keyword evidence="1" id="KW-0812">Transmembrane</keyword>
<protein>
    <submittedName>
        <fullName evidence="2">Uncharacterized protein</fullName>
    </submittedName>
</protein>
<evidence type="ECO:0000256" key="1">
    <source>
        <dbReference type="SAM" id="Phobius"/>
    </source>
</evidence>
<gene>
    <name evidence="2" type="ORF">ACFQ41_08525</name>
</gene>
<feature type="transmembrane region" description="Helical" evidence="1">
    <location>
        <begin position="96"/>
        <end position="115"/>
    </location>
</feature>
<keyword evidence="1" id="KW-1133">Transmembrane helix</keyword>
<dbReference type="EMBL" id="JBHTOA010000031">
    <property type="protein sequence ID" value="MFD1399354.1"/>
    <property type="molecule type" value="Genomic_DNA"/>
</dbReference>
<sequence length="126" mass="14415">MKIYFNNNNQGKIKAFITHNGELHELEPGQTLELNVKRGEQVTYKVGRLSAEHTIDYQSTDAEFEITQNRVLLYAYLAALVVILVGLWYLKNISNTILTIVVIVGLVIFEAFNYFNGYQAHPVHRS</sequence>
<feature type="transmembrane region" description="Helical" evidence="1">
    <location>
        <begin position="71"/>
        <end position="90"/>
    </location>
</feature>
<reference evidence="3" key="1">
    <citation type="journal article" date="2019" name="Int. J. Syst. Evol. Microbiol.">
        <title>The Global Catalogue of Microorganisms (GCM) 10K type strain sequencing project: providing services to taxonomists for standard genome sequencing and annotation.</title>
        <authorList>
            <consortium name="The Broad Institute Genomics Platform"/>
            <consortium name="The Broad Institute Genome Sequencing Center for Infectious Disease"/>
            <person name="Wu L."/>
            <person name="Ma J."/>
        </authorList>
    </citation>
    <scope>NUCLEOTIDE SEQUENCE [LARGE SCALE GENOMIC DNA]</scope>
    <source>
        <strain evidence="3">CCM 9110</strain>
    </source>
</reference>
<evidence type="ECO:0000313" key="3">
    <source>
        <dbReference type="Proteomes" id="UP001597199"/>
    </source>
</evidence>
<name>A0ABW4BGH9_9LACO</name>
<dbReference type="RefSeq" id="WP_236000374.1">
    <property type="nucleotide sequence ID" value="NZ_BOLV01000002.1"/>
</dbReference>
<comment type="caution">
    <text evidence="2">The sequence shown here is derived from an EMBL/GenBank/DDBJ whole genome shotgun (WGS) entry which is preliminary data.</text>
</comment>